<dbReference type="Gene3D" id="3.40.50.150">
    <property type="entry name" value="Vaccinia Virus protein VP39"/>
    <property type="match status" value="1"/>
</dbReference>
<dbReference type="GO" id="GO:0008168">
    <property type="term" value="F:methyltransferase activity"/>
    <property type="evidence" value="ECO:0007669"/>
    <property type="project" value="UniProtKB-KW"/>
</dbReference>
<comment type="caution">
    <text evidence="3">The sequence shown here is derived from an EMBL/GenBank/DDBJ whole genome shotgun (WGS) entry which is preliminary data.</text>
</comment>
<proteinExistence type="predicted"/>
<evidence type="ECO:0000313" key="3">
    <source>
        <dbReference type="EMBL" id="THC92957.1"/>
    </source>
</evidence>
<protein>
    <submittedName>
        <fullName evidence="3">Uncharacterized protein</fullName>
    </submittedName>
</protein>
<dbReference type="Proteomes" id="UP000308092">
    <property type="component" value="Unassembled WGS sequence"/>
</dbReference>
<evidence type="ECO:0000256" key="2">
    <source>
        <dbReference type="ARBA" id="ARBA00022679"/>
    </source>
</evidence>
<dbReference type="AlphaFoldDB" id="A0A4S3JEY1"/>
<accession>A0A4S3JEY1</accession>
<evidence type="ECO:0000256" key="1">
    <source>
        <dbReference type="ARBA" id="ARBA00022603"/>
    </source>
</evidence>
<keyword evidence="2" id="KW-0808">Transferase</keyword>
<dbReference type="GO" id="GO:0005634">
    <property type="term" value="C:nucleus"/>
    <property type="evidence" value="ECO:0007669"/>
    <property type="project" value="TreeGrafter"/>
</dbReference>
<dbReference type="GO" id="GO:0070475">
    <property type="term" value="P:rRNA base methylation"/>
    <property type="evidence" value="ECO:0007669"/>
    <property type="project" value="TreeGrafter"/>
</dbReference>
<dbReference type="PANTHER" id="PTHR13393:SF0">
    <property type="entry name" value="RNA N6-ADENOSINE-METHYLTRANSFERASE METTL16"/>
    <property type="match status" value="1"/>
</dbReference>
<organism evidence="3 4">
    <name type="scientific">Aspergillus tanneri</name>
    <dbReference type="NCBI Taxonomy" id="1220188"/>
    <lineage>
        <taxon>Eukaryota</taxon>
        <taxon>Fungi</taxon>
        <taxon>Dikarya</taxon>
        <taxon>Ascomycota</taxon>
        <taxon>Pezizomycotina</taxon>
        <taxon>Eurotiomycetes</taxon>
        <taxon>Eurotiomycetidae</taxon>
        <taxon>Eurotiales</taxon>
        <taxon>Aspergillaceae</taxon>
        <taxon>Aspergillus</taxon>
        <taxon>Aspergillus subgen. Circumdati</taxon>
    </lineage>
</organism>
<gene>
    <name evidence="3" type="ORF">EYZ11_007575</name>
</gene>
<dbReference type="EMBL" id="SOSA01000297">
    <property type="protein sequence ID" value="THC92957.1"/>
    <property type="molecule type" value="Genomic_DNA"/>
</dbReference>
<sequence>MRASRNIYKDDVDFATLARHSPDFAKYLKSNGQLDFSDPNAVRQLTKSLLRRDFDLTVDIPENRLCPPVPNRLNYILWIQDLLDTTGEEYRDDYDPDRNVVGLDMYSTRSDY</sequence>
<dbReference type="InterPro" id="IPR029063">
    <property type="entry name" value="SAM-dependent_MTases_sf"/>
</dbReference>
<name>A0A4S3JEY1_9EURO</name>
<keyword evidence="4" id="KW-1185">Reference proteome</keyword>
<keyword evidence="1" id="KW-0489">Methyltransferase</keyword>
<dbReference type="InterPro" id="IPR010286">
    <property type="entry name" value="METTL16/RlmF"/>
</dbReference>
<evidence type="ECO:0000313" key="4">
    <source>
        <dbReference type="Proteomes" id="UP000308092"/>
    </source>
</evidence>
<dbReference type="STRING" id="1220188.A0A4S3JEY1"/>
<dbReference type="VEuPathDB" id="FungiDB:EYZ11_007575"/>
<reference evidence="3 4" key="1">
    <citation type="submission" date="2019-03" db="EMBL/GenBank/DDBJ databases">
        <title>The genome sequence of a newly discovered highly antifungal drug resistant Aspergillus species, Aspergillus tanneri NIH 1004.</title>
        <authorList>
            <person name="Mounaud S."/>
            <person name="Singh I."/>
            <person name="Joardar V."/>
            <person name="Pakala S."/>
            <person name="Pakala S."/>
            <person name="Venepally P."/>
            <person name="Hoover J."/>
            <person name="Nierman W."/>
            <person name="Chung J."/>
            <person name="Losada L."/>
        </authorList>
    </citation>
    <scope>NUCLEOTIDE SEQUENCE [LARGE SCALE GENOMIC DNA]</scope>
    <source>
        <strain evidence="3 4">NIH1004</strain>
    </source>
</reference>
<dbReference type="PANTHER" id="PTHR13393">
    <property type="entry name" value="SAM-DEPENDENT METHYLTRANSFERASE"/>
    <property type="match status" value="1"/>
</dbReference>
<dbReference type="Pfam" id="PF05971">
    <property type="entry name" value="Methyltransf_10"/>
    <property type="match status" value="1"/>
</dbReference>